<evidence type="ECO:0000313" key="1">
    <source>
        <dbReference type="EMBL" id="PHT78604.1"/>
    </source>
</evidence>
<comment type="caution">
    <text evidence="1">The sequence shown here is derived from an EMBL/GenBank/DDBJ whole genome shotgun (WGS) entry which is preliminary data.</text>
</comment>
<reference evidence="1 2" key="1">
    <citation type="journal article" date="2014" name="Nat. Genet.">
        <title>Genome sequence of the hot pepper provides insights into the evolution of pungency in Capsicum species.</title>
        <authorList>
            <person name="Kim S."/>
            <person name="Park M."/>
            <person name="Yeom S.I."/>
            <person name="Kim Y.M."/>
            <person name="Lee J.M."/>
            <person name="Lee H.A."/>
            <person name="Seo E."/>
            <person name="Choi J."/>
            <person name="Cheong K."/>
            <person name="Kim K.T."/>
            <person name="Jung K."/>
            <person name="Lee G.W."/>
            <person name="Oh S.K."/>
            <person name="Bae C."/>
            <person name="Kim S.B."/>
            <person name="Lee H.Y."/>
            <person name="Kim S.Y."/>
            <person name="Kim M.S."/>
            <person name="Kang B.C."/>
            <person name="Jo Y.D."/>
            <person name="Yang H.B."/>
            <person name="Jeong H.J."/>
            <person name="Kang W.H."/>
            <person name="Kwon J.K."/>
            <person name="Shin C."/>
            <person name="Lim J.Y."/>
            <person name="Park J.H."/>
            <person name="Huh J.H."/>
            <person name="Kim J.S."/>
            <person name="Kim B.D."/>
            <person name="Cohen O."/>
            <person name="Paran I."/>
            <person name="Suh M.C."/>
            <person name="Lee S.B."/>
            <person name="Kim Y.K."/>
            <person name="Shin Y."/>
            <person name="Noh S.J."/>
            <person name="Park J."/>
            <person name="Seo Y.S."/>
            <person name="Kwon S.Y."/>
            <person name="Kim H.A."/>
            <person name="Park J.M."/>
            <person name="Kim H.J."/>
            <person name="Choi S.B."/>
            <person name="Bosland P.W."/>
            <person name="Reeves G."/>
            <person name="Jo S.H."/>
            <person name="Lee B.W."/>
            <person name="Cho H.T."/>
            <person name="Choi H.S."/>
            <person name="Lee M.S."/>
            <person name="Yu Y."/>
            <person name="Do Choi Y."/>
            <person name="Park B.S."/>
            <person name="van Deynze A."/>
            <person name="Ashrafi H."/>
            <person name="Hill T."/>
            <person name="Kim W.T."/>
            <person name="Pai H.S."/>
            <person name="Ahn H.K."/>
            <person name="Yeam I."/>
            <person name="Giovannoni J.J."/>
            <person name="Rose J.K."/>
            <person name="Sorensen I."/>
            <person name="Lee S.J."/>
            <person name="Kim R.W."/>
            <person name="Choi I.Y."/>
            <person name="Choi B.S."/>
            <person name="Lim J.S."/>
            <person name="Lee Y.H."/>
            <person name="Choi D."/>
        </authorList>
    </citation>
    <scope>NUCLEOTIDE SEQUENCE [LARGE SCALE GENOMIC DNA]</scope>
    <source>
        <strain evidence="2">cv. CM334</strain>
    </source>
</reference>
<keyword evidence="2" id="KW-1185">Reference proteome</keyword>
<gene>
    <name evidence="1" type="ORF">T459_16656</name>
</gene>
<dbReference type="AlphaFoldDB" id="A0A2G2Z9G5"/>
<dbReference type="Gramene" id="PHT78604">
    <property type="protein sequence ID" value="PHT78604"/>
    <property type="gene ID" value="T459_16656"/>
</dbReference>
<name>A0A2G2Z9G5_CAPAN</name>
<protein>
    <recommendedName>
        <fullName evidence="3">Ubiquitin-like protease family profile domain-containing protein</fullName>
    </recommendedName>
</protein>
<reference evidence="1 2" key="2">
    <citation type="journal article" date="2017" name="Genome Biol.">
        <title>New reference genome sequences of hot pepper reveal the massive evolution of plant disease-resistance genes by retroduplication.</title>
        <authorList>
            <person name="Kim S."/>
            <person name="Park J."/>
            <person name="Yeom S.I."/>
            <person name="Kim Y.M."/>
            <person name="Seo E."/>
            <person name="Kim K.T."/>
            <person name="Kim M.S."/>
            <person name="Lee J.M."/>
            <person name="Cheong K."/>
            <person name="Shin H.S."/>
            <person name="Kim S.B."/>
            <person name="Han K."/>
            <person name="Lee J."/>
            <person name="Park M."/>
            <person name="Lee H.A."/>
            <person name="Lee H.Y."/>
            <person name="Lee Y."/>
            <person name="Oh S."/>
            <person name="Lee J.H."/>
            <person name="Choi E."/>
            <person name="Choi E."/>
            <person name="Lee S.E."/>
            <person name="Jeon J."/>
            <person name="Kim H."/>
            <person name="Choi G."/>
            <person name="Song H."/>
            <person name="Lee J."/>
            <person name="Lee S.C."/>
            <person name="Kwon J.K."/>
            <person name="Lee H.Y."/>
            <person name="Koo N."/>
            <person name="Hong Y."/>
            <person name="Kim R.W."/>
            <person name="Kang W.H."/>
            <person name="Huh J.H."/>
            <person name="Kang B.C."/>
            <person name="Yang T.J."/>
            <person name="Lee Y.H."/>
            <person name="Bennetzen J.L."/>
            <person name="Choi D."/>
        </authorList>
    </citation>
    <scope>NUCLEOTIDE SEQUENCE [LARGE SCALE GENOMIC DNA]</scope>
    <source>
        <strain evidence="2">cv. CM334</strain>
    </source>
</reference>
<organism evidence="1 2">
    <name type="scientific">Capsicum annuum</name>
    <name type="common">Capsicum pepper</name>
    <dbReference type="NCBI Taxonomy" id="4072"/>
    <lineage>
        <taxon>Eukaryota</taxon>
        <taxon>Viridiplantae</taxon>
        <taxon>Streptophyta</taxon>
        <taxon>Embryophyta</taxon>
        <taxon>Tracheophyta</taxon>
        <taxon>Spermatophyta</taxon>
        <taxon>Magnoliopsida</taxon>
        <taxon>eudicotyledons</taxon>
        <taxon>Gunneridae</taxon>
        <taxon>Pentapetalae</taxon>
        <taxon>asterids</taxon>
        <taxon>lamiids</taxon>
        <taxon>Solanales</taxon>
        <taxon>Solanaceae</taxon>
        <taxon>Solanoideae</taxon>
        <taxon>Capsiceae</taxon>
        <taxon>Capsicum</taxon>
    </lineage>
</organism>
<dbReference type="Gene3D" id="3.40.395.10">
    <property type="entry name" value="Adenoviral Proteinase, Chain A"/>
    <property type="match status" value="1"/>
</dbReference>
<dbReference type="InterPro" id="IPR038765">
    <property type="entry name" value="Papain-like_cys_pep_sf"/>
</dbReference>
<dbReference type="SUPFAM" id="SSF54001">
    <property type="entry name" value="Cysteine proteinases"/>
    <property type="match status" value="1"/>
</dbReference>
<accession>A0A2G2Z9G5</accession>
<proteinExistence type="predicted"/>
<dbReference type="EMBL" id="AYRZ02000006">
    <property type="protein sequence ID" value="PHT78604.1"/>
    <property type="molecule type" value="Genomic_DNA"/>
</dbReference>
<dbReference type="PANTHER" id="PTHR31470:SF46">
    <property type="entry name" value="ULP1 PROTEASE FAMILY, C-TERMINAL CATALYTIC DOMAIN CONTAINING PROTEIN"/>
    <property type="match status" value="1"/>
</dbReference>
<dbReference type="Proteomes" id="UP000222542">
    <property type="component" value="Unassembled WGS sequence"/>
</dbReference>
<dbReference type="PANTHER" id="PTHR31470">
    <property type="entry name" value="CYSTEINE PROTEINASES SUPERFAMILY PROTEIN-RELATED-RELATED"/>
    <property type="match status" value="1"/>
</dbReference>
<evidence type="ECO:0000313" key="2">
    <source>
        <dbReference type="Proteomes" id="UP000222542"/>
    </source>
</evidence>
<evidence type="ECO:0008006" key="3">
    <source>
        <dbReference type="Google" id="ProtNLM"/>
    </source>
</evidence>
<sequence length="256" mass="28991">MSFFLTLRSEQTLSDPKVVDGIKMKLFEAIIITRKIILEGGLIVIDDGSRSGSGSVSGAAVRASDAPLIVFETTSYYDYDYIGYTNFFLDFATSSECSACKCQDYKAKYDGVINAINTLTSSIKEMTSKRAVIPSKRISYPYTLLEIKVAKRRRKDISKPEVFRNKECLINIVKGFNIPAGLPWHLVDEMHIPINYGDEFHQVLAVIILKKRHIRVYDSMLRKRRFGPSSVIQKLAKILPTYLDINDLLDQNICTD</sequence>